<comment type="caution">
    <text evidence="1">The sequence shown here is derived from an EMBL/GenBank/DDBJ whole genome shotgun (WGS) entry which is preliminary data.</text>
</comment>
<protein>
    <submittedName>
        <fullName evidence="1">Uncharacterized protein</fullName>
    </submittedName>
</protein>
<evidence type="ECO:0000313" key="1">
    <source>
        <dbReference type="EMBL" id="GIO34659.1"/>
    </source>
</evidence>
<dbReference type="AlphaFoldDB" id="A0A920CF64"/>
<evidence type="ECO:0000313" key="2">
    <source>
        <dbReference type="Proteomes" id="UP000679779"/>
    </source>
</evidence>
<name>A0A920CF64_9BACL</name>
<dbReference type="RefSeq" id="WP_160045588.1">
    <property type="nucleotide sequence ID" value="NZ_BORQ01000012.1"/>
</dbReference>
<gene>
    <name evidence="1" type="ORF">J2TS6_58000</name>
</gene>
<reference evidence="1" key="1">
    <citation type="submission" date="2021-03" db="EMBL/GenBank/DDBJ databases">
        <title>Antimicrobial resistance genes in bacteria isolated from Japanese honey, and their potential for conferring macrolide and lincosamide resistance in the American foulbrood pathogen Paenibacillus larvae.</title>
        <authorList>
            <person name="Okamoto M."/>
            <person name="Kumagai M."/>
            <person name="Kanamori H."/>
            <person name="Takamatsu D."/>
        </authorList>
    </citation>
    <scope>NUCLEOTIDE SEQUENCE</scope>
    <source>
        <strain evidence="1">J2TS6</strain>
    </source>
</reference>
<keyword evidence="2" id="KW-1185">Reference proteome</keyword>
<dbReference type="EMBL" id="BORQ01000012">
    <property type="protein sequence ID" value="GIO34659.1"/>
    <property type="molecule type" value="Genomic_DNA"/>
</dbReference>
<sequence length="84" mass="9424">MTDRKCFVITPIGPDDLSIRRQADGVIDAVIEPILNEMGFEKMVVANLTGLNPNVLYELAIRNSVRKPVVQICEKGHNVTVRYQ</sequence>
<accession>A0A920CF64</accession>
<organism evidence="1 2">
    <name type="scientific">Paenibacillus albilobatus</name>
    <dbReference type="NCBI Taxonomy" id="2716884"/>
    <lineage>
        <taxon>Bacteria</taxon>
        <taxon>Bacillati</taxon>
        <taxon>Bacillota</taxon>
        <taxon>Bacilli</taxon>
        <taxon>Bacillales</taxon>
        <taxon>Paenibacillaceae</taxon>
        <taxon>Paenibacillus</taxon>
    </lineage>
</organism>
<dbReference type="Proteomes" id="UP000679779">
    <property type="component" value="Unassembled WGS sequence"/>
</dbReference>
<proteinExistence type="predicted"/>